<dbReference type="GO" id="GO:0003676">
    <property type="term" value="F:nucleic acid binding"/>
    <property type="evidence" value="ECO:0007669"/>
    <property type="project" value="InterPro"/>
</dbReference>
<dbReference type="PANTHER" id="PTHR31170">
    <property type="entry name" value="BNAC04G53230D PROTEIN"/>
    <property type="match status" value="1"/>
</dbReference>
<feature type="domain" description="CCHC-type" evidence="3">
    <location>
        <begin position="446"/>
        <end position="461"/>
    </location>
</feature>
<keyword evidence="5" id="KW-1185">Reference proteome</keyword>
<dbReference type="Proteomes" id="UP001187471">
    <property type="component" value="Unassembled WGS sequence"/>
</dbReference>
<gene>
    <name evidence="4" type="ORF">RJ640_023414</name>
</gene>
<dbReference type="Pfam" id="PF00098">
    <property type="entry name" value="zf-CCHC"/>
    <property type="match status" value="1"/>
</dbReference>
<evidence type="ECO:0000256" key="2">
    <source>
        <dbReference type="SAM" id="MobiDB-lite"/>
    </source>
</evidence>
<reference evidence="4" key="1">
    <citation type="submission" date="2022-12" db="EMBL/GenBank/DDBJ databases">
        <title>Draft genome assemblies for two species of Escallonia (Escalloniales).</title>
        <authorList>
            <person name="Chanderbali A."/>
            <person name="Dervinis C."/>
            <person name="Anghel I."/>
            <person name="Soltis D."/>
            <person name="Soltis P."/>
            <person name="Zapata F."/>
        </authorList>
    </citation>
    <scope>NUCLEOTIDE SEQUENCE</scope>
    <source>
        <strain evidence="4">UCBG92.1500</strain>
        <tissue evidence="4">Leaf</tissue>
    </source>
</reference>
<keyword evidence="1" id="KW-0863">Zinc-finger</keyword>
<proteinExistence type="predicted"/>
<feature type="region of interest" description="Disordered" evidence="2">
    <location>
        <begin position="391"/>
        <end position="436"/>
    </location>
</feature>
<name>A0AA88QU74_9ASTE</name>
<dbReference type="InterPro" id="IPR001878">
    <property type="entry name" value="Znf_CCHC"/>
</dbReference>
<evidence type="ECO:0000259" key="3">
    <source>
        <dbReference type="PROSITE" id="PS50158"/>
    </source>
</evidence>
<dbReference type="PROSITE" id="PS50158">
    <property type="entry name" value="ZF_CCHC"/>
    <property type="match status" value="1"/>
</dbReference>
<dbReference type="Gene3D" id="4.10.60.10">
    <property type="entry name" value="Zinc finger, CCHC-type"/>
    <property type="match status" value="1"/>
</dbReference>
<dbReference type="InterPro" id="IPR004158">
    <property type="entry name" value="DUF247_pln"/>
</dbReference>
<protein>
    <recommendedName>
        <fullName evidence="3">CCHC-type domain-containing protein</fullName>
    </recommendedName>
</protein>
<dbReference type="Pfam" id="PF03140">
    <property type="entry name" value="DUF247"/>
    <property type="match status" value="1"/>
</dbReference>
<dbReference type="GO" id="GO:0008270">
    <property type="term" value="F:zinc ion binding"/>
    <property type="evidence" value="ECO:0007669"/>
    <property type="project" value="UniProtKB-KW"/>
</dbReference>
<accession>A0AA88QU74</accession>
<organism evidence="4 5">
    <name type="scientific">Escallonia rubra</name>
    <dbReference type="NCBI Taxonomy" id="112253"/>
    <lineage>
        <taxon>Eukaryota</taxon>
        <taxon>Viridiplantae</taxon>
        <taxon>Streptophyta</taxon>
        <taxon>Embryophyta</taxon>
        <taxon>Tracheophyta</taxon>
        <taxon>Spermatophyta</taxon>
        <taxon>Magnoliopsida</taxon>
        <taxon>eudicotyledons</taxon>
        <taxon>Gunneridae</taxon>
        <taxon>Pentapetalae</taxon>
        <taxon>asterids</taxon>
        <taxon>campanulids</taxon>
        <taxon>Escalloniales</taxon>
        <taxon>Escalloniaceae</taxon>
        <taxon>Escallonia</taxon>
    </lineage>
</organism>
<evidence type="ECO:0000313" key="4">
    <source>
        <dbReference type="EMBL" id="KAK2976207.1"/>
    </source>
</evidence>
<dbReference type="EMBL" id="JAVXUO010002104">
    <property type="protein sequence ID" value="KAK2976207.1"/>
    <property type="molecule type" value="Genomic_DNA"/>
</dbReference>
<dbReference type="InterPro" id="IPR036875">
    <property type="entry name" value="Znf_CCHC_sf"/>
</dbReference>
<evidence type="ECO:0000256" key="1">
    <source>
        <dbReference type="PROSITE-ProRule" id="PRU00047"/>
    </source>
</evidence>
<comment type="caution">
    <text evidence="4">The sequence shown here is derived from an EMBL/GenBank/DDBJ whole genome shotgun (WGS) entry which is preliminary data.</text>
</comment>
<evidence type="ECO:0000313" key="5">
    <source>
        <dbReference type="Proteomes" id="UP001187471"/>
    </source>
</evidence>
<dbReference type="SUPFAM" id="SSF57756">
    <property type="entry name" value="Retrovirus zinc finger-like domains"/>
    <property type="match status" value="1"/>
</dbReference>
<keyword evidence="1" id="KW-0479">Metal-binding</keyword>
<sequence length="479" mass="54039">MEDHQKSYMHSFLSRIRPKPNQSAEDATKEIANKMLEKVADARSCYEATDKPYDDARFAEMLLVDGCFILELLYRRNVNYPRDGDPIFGNALVHLDVKHDLLLLENQIPMFVLQTLFDLILGESHSLADLIISFFGNMLNVDPELKLKKIVRTQTAAHILGLLHDCYMPCDTVASEQQSPNQIIKHSAIDLFRAGVQFTEGKGRDQICVHFSTSYRFSFLRGSNPGGRSDDIPTFCNYVPTKFRSCYNSWLIQFCGRTSFEIPELCIYDSTELFLRTLIAMEQCSRGILQPTTSYAFLMDILVNTKDDVEVLEKAGVLENNLGASEDAVRLFNGNKPESMDQDDWEELQAKAVSTIQLNLASKVKYQTTLLIGKETLLVDNVLSALMDSSRVNGTSSSSQGKGLVVRSENKNGHARGRGQSRSRNSGHVKEMYMSRGKQDKSSIECWYCKEIGHIARKCPEMKDKKNGKKHVNNANVAE</sequence>
<dbReference type="AlphaFoldDB" id="A0AA88QU74"/>
<feature type="compositionally biased region" description="Basic residues" evidence="2">
    <location>
        <begin position="413"/>
        <end position="427"/>
    </location>
</feature>
<feature type="compositionally biased region" description="Polar residues" evidence="2">
    <location>
        <begin position="391"/>
        <end position="401"/>
    </location>
</feature>
<dbReference type="PANTHER" id="PTHR31170:SF25">
    <property type="entry name" value="BNAA09G04570D PROTEIN"/>
    <property type="match status" value="1"/>
</dbReference>
<keyword evidence="1" id="KW-0862">Zinc</keyword>
<dbReference type="SMART" id="SM00343">
    <property type="entry name" value="ZnF_C2HC"/>
    <property type="match status" value="1"/>
</dbReference>